<accession>A0A936ZU11</accession>
<evidence type="ECO:0000313" key="5">
    <source>
        <dbReference type="EMBL" id="MBL0682131.1"/>
    </source>
</evidence>
<comment type="similarity">
    <text evidence="1">Belongs to the methyltransferase superfamily.</text>
</comment>
<dbReference type="AlphaFoldDB" id="A0A936ZU11"/>
<keyword evidence="3" id="KW-0808">Transferase</keyword>
<dbReference type="InterPro" id="IPR051052">
    <property type="entry name" value="Diverse_substrate_MTase"/>
</dbReference>
<evidence type="ECO:0000256" key="3">
    <source>
        <dbReference type="ARBA" id="ARBA00022679"/>
    </source>
</evidence>
<reference evidence="5" key="1">
    <citation type="submission" date="2021-01" db="EMBL/GenBank/DDBJ databases">
        <authorList>
            <person name="Zhong Y.L."/>
        </authorList>
    </citation>
    <scope>NUCLEOTIDE SEQUENCE</scope>
    <source>
        <strain evidence="5">KCTC 23302</strain>
    </source>
</reference>
<dbReference type="RefSeq" id="WP_201916135.1">
    <property type="nucleotide sequence ID" value="NZ_BAABAX010000001.1"/>
</dbReference>
<comment type="caution">
    <text evidence="5">The sequence shown here is derived from an EMBL/GenBank/DDBJ whole genome shotgun (WGS) entry which is preliminary data.</text>
</comment>
<dbReference type="Proteomes" id="UP000651057">
    <property type="component" value="Unassembled WGS sequence"/>
</dbReference>
<sequence>MHEKYDIIGIDYNTTRKADTYLFNKLLHLLYPTQNGVYLDIGCGTGNYTSEFAKKGYQFIGIDPSTKMLEKAKKQNNSIQWKVGKAESIELSNQSVNGIIASLTLHHWQDLDQGFSELNRVLKPNGDIVIFTATPLQMKGYWLNHYFPKMLVDSMVQMPEYDKIKSNLQKNNLSIDHTEKYFIQPDLQDLFLYSGKHNPKLYLNPKVRQGISSFSSLANAEEVEKGLKILEEDINSGTINHIIKKYENTEGDYLFMKIKKVDPIL</sequence>
<dbReference type="Pfam" id="PF08241">
    <property type="entry name" value="Methyltransf_11"/>
    <property type="match status" value="1"/>
</dbReference>
<dbReference type="GO" id="GO:0008757">
    <property type="term" value="F:S-adenosylmethionine-dependent methyltransferase activity"/>
    <property type="evidence" value="ECO:0007669"/>
    <property type="project" value="InterPro"/>
</dbReference>
<dbReference type="Gene3D" id="3.40.50.150">
    <property type="entry name" value="Vaccinia Virus protein VP39"/>
    <property type="match status" value="1"/>
</dbReference>
<evidence type="ECO:0000259" key="4">
    <source>
        <dbReference type="Pfam" id="PF08241"/>
    </source>
</evidence>
<evidence type="ECO:0000313" key="6">
    <source>
        <dbReference type="Proteomes" id="UP000651057"/>
    </source>
</evidence>
<dbReference type="GO" id="GO:0032259">
    <property type="term" value="P:methylation"/>
    <property type="evidence" value="ECO:0007669"/>
    <property type="project" value="UniProtKB-KW"/>
</dbReference>
<protein>
    <submittedName>
        <fullName evidence="5">Class I SAM-dependent methyltransferase</fullName>
    </submittedName>
</protein>
<dbReference type="InterPro" id="IPR029063">
    <property type="entry name" value="SAM-dependent_MTases_sf"/>
</dbReference>
<keyword evidence="6" id="KW-1185">Reference proteome</keyword>
<dbReference type="EMBL" id="JAERQJ010000001">
    <property type="protein sequence ID" value="MBL0682131.1"/>
    <property type="molecule type" value="Genomic_DNA"/>
</dbReference>
<feature type="domain" description="Methyltransferase type 11" evidence="4">
    <location>
        <begin position="39"/>
        <end position="130"/>
    </location>
</feature>
<dbReference type="PANTHER" id="PTHR44942">
    <property type="entry name" value="METHYLTRANSF_11 DOMAIN-CONTAINING PROTEIN"/>
    <property type="match status" value="1"/>
</dbReference>
<dbReference type="CDD" id="cd02440">
    <property type="entry name" value="AdoMet_MTases"/>
    <property type="match status" value="1"/>
</dbReference>
<evidence type="ECO:0000256" key="1">
    <source>
        <dbReference type="ARBA" id="ARBA00008361"/>
    </source>
</evidence>
<name>A0A936ZU11_9FLAO</name>
<proteinExistence type="inferred from homology"/>
<dbReference type="SUPFAM" id="SSF53335">
    <property type="entry name" value="S-adenosyl-L-methionine-dependent methyltransferases"/>
    <property type="match status" value="1"/>
</dbReference>
<gene>
    <name evidence="5" type="ORF">JJQ60_01245</name>
</gene>
<organism evidence="5 6">
    <name type="scientific">Aquimarina mytili</name>
    <dbReference type="NCBI Taxonomy" id="874423"/>
    <lineage>
        <taxon>Bacteria</taxon>
        <taxon>Pseudomonadati</taxon>
        <taxon>Bacteroidota</taxon>
        <taxon>Flavobacteriia</taxon>
        <taxon>Flavobacteriales</taxon>
        <taxon>Flavobacteriaceae</taxon>
        <taxon>Aquimarina</taxon>
    </lineage>
</organism>
<dbReference type="InterPro" id="IPR013216">
    <property type="entry name" value="Methyltransf_11"/>
</dbReference>
<keyword evidence="2 5" id="KW-0489">Methyltransferase</keyword>
<dbReference type="PANTHER" id="PTHR44942:SF4">
    <property type="entry name" value="METHYLTRANSFERASE TYPE 11 DOMAIN-CONTAINING PROTEIN"/>
    <property type="match status" value="1"/>
</dbReference>
<evidence type="ECO:0000256" key="2">
    <source>
        <dbReference type="ARBA" id="ARBA00022603"/>
    </source>
</evidence>